<organism evidence="1 2">
    <name type="scientific">Hymenobacter jejuensis</name>
    <dbReference type="NCBI Taxonomy" id="2502781"/>
    <lineage>
        <taxon>Bacteria</taxon>
        <taxon>Pseudomonadati</taxon>
        <taxon>Bacteroidota</taxon>
        <taxon>Cytophagia</taxon>
        <taxon>Cytophagales</taxon>
        <taxon>Hymenobacteraceae</taxon>
        <taxon>Hymenobacter</taxon>
    </lineage>
</organism>
<evidence type="ECO:0000313" key="1">
    <source>
        <dbReference type="EMBL" id="QDA61457.1"/>
    </source>
</evidence>
<dbReference type="RefSeq" id="WP_139516631.1">
    <property type="nucleotide sequence ID" value="NZ_CP040896.1"/>
</dbReference>
<name>A0A5B8A2R1_9BACT</name>
<dbReference type="EMBL" id="CP040896">
    <property type="protein sequence ID" value="QDA61457.1"/>
    <property type="molecule type" value="Genomic_DNA"/>
</dbReference>
<keyword evidence="2" id="KW-1185">Reference proteome</keyword>
<gene>
    <name evidence="1" type="ORF">FHG12_15725</name>
</gene>
<protein>
    <submittedName>
        <fullName evidence="1">Uncharacterized protein</fullName>
    </submittedName>
</protein>
<accession>A0A5B8A2R1</accession>
<dbReference type="OrthoDB" id="1444051at2"/>
<evidence type="ECO:0000313" key="2">
    <source>
        <dbReference type="Proteomes" id="UP000305398"/>
    </source>
</evidence>
<proteinExistence type="predicted"/>
<reference evidence="1 2" key="1">
    <citation type="submission" date="2019-06" db="EMBL/GenBank/DDBJ databases">
        <authorList>
            <person name="Srinivasan S."/>
        </authorList>
    </citation>
    <scope>NUCLEOTIDE SEQUENCE [LARGE SCALE GENOMIC DNA]</scope>
    <source>
        <strain evidence="1 2">17J68-5</strain>
    </source>
</reference>
<sequence>MRPELERLQRIERHLRGESQPADAPDWNVQLLLDPDLRADAEAQQLLYQGLYSAGRRQLRRELTAIHNRLYGTPRSGWFGKFYDYYKYLTVKYL</sequence>
<dbReference type="Proteomes" id="UP000305398">
    <property type="component" value="Chromosome"/>
</dbReference>
<dbReference type="KEGG" id="hyj:FHG12_15725"/>
<dbReference type="AlphaFoldDB" id="A0A5B8A2R1"/>